<evidence type="ECO:0000313" key="2">
    <source>
        <dbReference type="Proteomes" id="UP000004374"/>
    </source>
</evidence>
<evidence type="ECO:0008006" key="3">
    <source>
        <dbReference type="Google" id="ProtNLM"/>
    </source>
</evidence>
<reference evidence="1 2" key="1">
    <citation type="journal article" date="2012" name="J. Bacteriol.">
        <title>Genome Sequence of the Protease-Producing Bacterium Rheinheimera nanhaiensis E407-8T, Isolated from Deep-Sea Sediment of the South China Sea.</title>
        <authorList>
            <person name="Zhang X.-Y."/>
            <person name="Zhang Y.-J."/>
            <person name="Qin Q.-L."/>
            <person name="Xie B.-B."/>
            <person name="Chen X.-L."/>
            <person name="Zhou B.-C."/>
            <person name="Zhang Y.-Z."/>
        </authorList>
    </citation>
    <scope>NUCLEOTIDE SEQUENCE [LARGE SCALE GENOMIC DNA]</scope>
    <source>
        <strain evidence="1 2">E407-8</strain>
    </source>
</reference>
<dbReference type="EMBL" id="BAFK01000018">
    <property type="protein sequence ID" value="GAB59893.1"/>
    <property type="molecule type" value="Genomic_DNA"/>
</dbReference>
<organism evidence="1 2">
    <name type="scientific">Rheinheimera nanhaiensis E407-8</name>
    <dbReference type="NCBI Taxonomy" id="562729"/>
    <lineage>
        <taxon>Bacteria</taxon>
        <taxon>Pseudomonadati</taxon>
        <taxon>Pseudomonadota</taxon>
        <taxon>Gammaproteobacteria</taxon>
        <taxon>Chromatiales</taxon>
        <taxon>Chromatiaceae</taxon>
        <taxon>Rheinheimera</taxon>
    </lineage>
</organism>
<protein>
    <recommendedName>
        <fullName evidence="3">Lipoprotein</fullName>
    </recommendedName>
</protein>
<name>I1E0R5_9GAMM</name>
<gene>
    <name evidence="1" type="ORF">RNAN_2906</name>
</gene>
<evidence type="ECO:0000313" key="1">
    <source>
        <dbReference type="EMBL" id="GAB59893.1"/>
    </source>
</evidence>
<keyword evidence="2" id="KW-1185">Reference proteome</keyword>
<accession>I1E0R5</accession>
<dbReference type="STRING" id="562729.RNAN_2906"/>
<dbReference type="PROSITE" id="PS51257">
    <property type="entry name" value="PROKAR_LIPOPROTEIN"/>
    <property type="match status" value="1"/>
</dbReference>
<dbReference type="Proteomes" id="UP000004374">
    <property type="component" value="Unassembled WGS sequence"/>
</dbReference>
<dbReference type="RefSeq" id="WP_008222951.1">
    <property type="nucleotide sequence ID" value="NZ_BAFK01000018.1"/>
</dbReference>
<dbReference type="AlphaFoldDB" id="I1E0R5"/>
<sequence>MKSKVKLGTGCVFLLSVVLLIGCRITPEPRITQRDHNPWVTGKEKVVGIVKLSADKELKLPAGFLQQVETDLINYLPTQGYSRVVAAEHYAKIAQQIIPENTQFYDAVTGRFNHELKQQLDNSVIAEYRHKYQADVLLSLHFAKAIAEYSGDKARWDSIEDKTALPPNFLLDSRKGTMPAISVHIDVHNLLTGERYNRVQGVQAILNWSAVYHIHPDDMPIHLQNLRIGIRQMTY</sequence>
<proteinExistence type="predicted"/>
<comment type="caution">
    <text evidence="1">The sequence shown here is derived from an EMBL/GenBank/DDBJ whole genome shotgun (WGS) entry which is preliminary data.</text>
</comment>